<evidence type="ECO:0000256" key="8">
    <source>
        <dbReference type="RuleBase" id="RU003983"/>
    </source>
</evidence>
<feature type="transmembrane region" description="Helical" evidence="9">
    <location>
        <begin position="333"/>
        <end position="356"/>
    </location>
</feature>
<feature type="binding site" evidence="7">
    <location>
        <position position="285"/>
    </location>
    <ligand>
        <name>Zn(2+)</name>
        <dbReference type="ChEBI" id="CHEBI:29105"/>
        <note>catalytic</note>
    </ligand>
</feature>
<dbReference type="CDD" id="cd07343">
    <property type="entry name" value="M48A_Zmpste24p_like"/>
    <property type="match status" value="1"/>
</dbReference>
<evidence type="ECO:0000256" key="1">
    <source>
        <dbReference type="ARBA" id="ARBA00022670"/>
    </source>
</evidence>
<gene>
    <name evidence="12" type="ORF">I6U51_07995</name>
</gene>
<reference evidence="12" key="1">
    <citation type="submission" date="2020-12" db="EMBL/GenBank/DDBJ databases">
        <title>Clostridium thailandense sp. nov., a novel acetogenic bacterium isolated from peat land soil in Thailand.</title>
        <authorList>
            <person name="Chaikitkaew S."/>
            <person name="Birkeland N.K."/>
        </authorList>
    </citation>
    <scope>NUCLEOTIDE SEQUENCE</scope>
    <source>
        <strain evidence="12">DSM 17425</strain>
    </source>
</reference>
<feature type="binding site" evidence="7">
    <location>
        <position position="365"/>
    </location>
    <ligand>
        <name>Zn(2+)</name>
        <dbReference type="ChEBI" id="CHEBI:29105"/>
        <note>catalytic</note>
    </ligand>
</feature>
<protein>
    <submittedName>
        <fullName evidence="12">M48 family metallopeptidase</fullName>
    </submittedName>
</protein>
<keyword evidence="9" id="KW-0472">Membrane</keyword>
<feature type="transmembrane region" description="Helical" evidence="9">
    <location>
        <begin position="69"/>
        <end position="91"/>
    </location>
</feature>
<feature type="transmembrane region" description="Helical" evidence="9">
    <location>
        <begin position="158"/>
        <end position="176"/>
    </location>
</feature>
<evidence type="ECO:0000256" key="5">
    <source>
        <dbReference type="ARBA" id="ARBA00023049"/>
    </source>
</evidence>
<feature type="active site" evidence="6">
    <location>
        <position position="286"/>
    </location>
</feature>
<organism evidence="12 13">
    <name type="scientific">Clostridium aciditolerans</name>
    <dbReference type="NCBI Taxonomy" id="339861"/>
    <lineage>
        <taxon>Bacteria</taxon>
        <taxon>Bacillati</taxon>
        <taxon>Bacillota</taxon>
        <taxon>Clostridia</taxon>
        <taxon>Eubacteriales</taxon>
        <taxon>Clostridiaceae</taxon>
        <taxon>Clostridium</taxon>
    </lineage>
</organism>
<evidence type="ECO:0000256" key="3">
    <source>
        <dbReference type="ARBA" id="ARBA00022801"/>
    </source>
</evidence>
<dbReference type="Pfam" id="PF01435">
    <property type="entry name" value="Peptidase_M48"/>
    <property type="match status" value="1"/>
</dbReference>
<comment type="caution">
    <text evidence="12">The sequence shown here is derived from an EMBL/GenBank/DDBJ whole genome shotgun (WGS) entry which is preliminary data.</text>
</comment>
<evidence type="ECO:0000256" key="4">
    <source>
        <dbReference type="ARBA" id="ARBA00022833"/>
    </source>
</evidence>
<name>A0A934M2Z7_9CLOT</name>
<keyword evidence="5 8" id="KW-0482">Metalloprotease</keyword>
<dbReference type="InterPro" id="IPR032456">
    <property type="entry name" value="Peptidase_M48_N"/>
</dbReference>
<evidence type="ECO:0000259" key="10">
    <source>
        <dbReference type="Pfam" id="PF01435"/>
    </source>
</evidence>
<dbReference type="GO" id="GO:0046872">
    <property type="term" value="F:metal ion binding"/>
    <property type="evidence" value="ECO:0007669"/>
    <property type="project" value="UniProtKB-KW"/>
</dbReference>
<evidence type="ECO:0000256" key="7">
    <source>
        <dbReference type="PIRSR" id="PIRSR627057-2"/>
    </source>
</evidence>
<evidence type="ECO:0000256" key="6">
    <source>
        <dbReference type="PIRSR" id="PIRSR627057-1"/>
    </source>
</evidence>
<feature type="domain" description="Peptidase M48" evidence="10">
    <location>
        <begin position="218"/>
        <end position="422"/>
    </location>
</feature>
<dbReference type="Pfam" id="PF16491">
    <property type="entry name" value="Peptidase_M48_N"/>
    <property type="match status" value="1"/>
</dbReference>
<comment type="similarity">
    <text evidence="8">Belongs to the peptidase M48 family.</text>
</comment>
<evidence type="ECO:0000259" key="11">
    <source>
        <dbReference type="Pfam" id="PF16491"/>
    </source>
</evidence>
<dbReference type="GO" id="GO:0071586">
    <property type="term" value="P:CAAX-box protein processing"/>
    <property type="evidence" value="ECO:0007669"/>
    <property type="project" value="InterPro"/>
</dbReference>
<feature type="transmembrane region" description="Helical" evidence="9">
    <location>
        <begin position="103"/>
        <end position="124"/>
    </location>
</feature>
<dbReference type="RefSeq" id="WP_211142145.1">
    <property type="nucleotide sequence ID" value="NZ_JAEEGB010000007.1"/>
</dbReference>
<comment type="cofactor">
    <cofactor evidence="7 8">
        <name>Zn(2+)</name>
        <dbReference type="ChEBI" id="CHEBI:29105"/>
    </cofactor>
    <text evidence="7 8">Binds 1 zinc ion per subunit.</text>
</comment>
<dbReference type="InterPro" id="IPR027057">
    <property type="entry name" value="CAXX_Prtase_1"/>
</dbReference>
<feature type="domain" description="CAAX prenyl protease 1 N-terminal" evidence="11">
    <location>
        <begin position="59"/>
        <end position="212"/>
    </location>
</feature>
<sequence length="439" mass="50836">MKKELTVSIIIFICLMIGFLFSVKITEEQNNKSLVQNYTYSSEYRKGNGSYTQIAKPSEKAIEYQQKKVAVWITRIVLSMIIPAVFLFSGLSSSMRNWAQNKSSMFLTTIILYFALYYTISSLLTMPLDYYSSYVLKHAYGLSNQTFGKWVSDFFKSYSIGILSGALFIWIPYLLIRKSPDYWWLQLGILIIPIIFFVTFISPVYIDPLFNKYEKMQDTVLEQKIYDEISKTTIGNSKVYQINKSVDTKEMNAYMTGVLNTKRIVLWDTTIKNLNQREVLCIVAHEMGHYLMGHVWKAIIFAGASFILILYLINKSAIWILNKSGGVFGFTKLHDIASIPLIILLVNIFIFVATPLSNAYSRYTEMEADRFELELTKDNEASISSTIKLHEESLVLPTTGVVYKLWNYTHPTFQERVEFANKYKPWEENKPLKYGKYIK</sequence>
<accession>A0A934M2Z7</accession>
<dbReference type="PANTHER" id="PTHR10120">
    <property type="entry name" value="CAAX PRENYL PROTEASE 1"/>
    <property type="match status" value="1"/>
</dbReference>
<evidence type="ECO:0000313" key="13">
    <source>
        <dbReference type="Proteomes" id="UP000622687"/>
    </source>
</evidence>
<evidence type="ECO:0000256" key="9">
    <source>
        <dbReference type="SAM" id="Phobius"/>
    </source>
</evidence>
<dbReference type="Proteomes" id="UP000622687">
    <property type="component" value="Unassembled WGS sequence"/>
</dbReference>
<dbReference type="AlphaFoldDB" id="A0A934M2Z7"/>
<dbReference type="GO" id="GO:0004222">
    <property type="term" value="F:metalloendopeptidase activity"/>
    <property type="evidence" value="ECO:0007669"/>
    <property type="project" value="InterPro"/>
</dbReference>
<feature type="transmembrane region" description="Helical" evidence="9">
    <location>
        <begin position="182"/>
        <end position="206"/>
    </location>
</feature>
<keyword evidence="3 8" id="KW-0378">Hydrolase</keyword>
<dbReference type="EMBL" id="JAEEGB010000007">
    <property type="protein sequence ID" value="MBI6872652.1"/>
    <property type="molecule type" value="Genomic_DNA"/>
</dbReference>
<keyword evidence="13" id="KW-1185">Reference proteome</keyword>
<proteinExistence type="inferred from homology"/>
<evidence type="ECO:0000313" key="12">
    <source>
        <dbReference type="EMBL" id="MBI6872652.1"/>
    </source>
</evidence>
<dbReference type="Gene3D" id="3.30.2010.10">
    <property type="entry name" value="Metalloproteases ('zincins'), catalytic domain"/>
    <property type="match status" value="1"/>
</dbReference>
<feature type="transmembrane region" description="Helical" evidence="9">
    <location>
        <begin position="6"/>
        <end position="23"/>
    </location>
</feature>
<keyword evidence="9" id="KW-0812">Transmembrane</keyword>
<evidence type="ECO:0000256" key="2">
    <source>
        <dbReference type="ARBA" id="ARBA00022723"/>
    </source>
</evidence>
<keyword evidence="1 8" id="KW-0645">Protease</keyword>
<keyword evidence="9" id="KW-1133">Transmembrane helix</keyword>
<feature type="transmembrane region" description="Helical" evidence="9">
    <location>
        <begin position="295"/>
        <end position="313"/>
    </location>
</feature>
<keyword evidence="4 7" id="KW-0862">Zinc</keyword>
<feature type="binding site" evidence="7">
    <location>
        <position position="289"/>
    </location>
    <ligand>
        <name>Zn(2+)</name>
        <dbReference type="ChEBI" id="CHEBI:29105"/>
        <note>catalytic</note>
    </ligand>
</feature>
<keyword evidence="2 7" id="KW-0479">Metal-binding</keyword>
<dbReference type="InterPro" id="IPR001915">
    <property type="entry name" value="Peptidase_M48"/>
</dbReference>
<feature type="active site" description="Proton donor" evidence="6">
    <location>
        <position position="369"/>
    </location>
</feature>